<dbReference type="EMBL" id="JASBNA010000001">
    <property type="protein sequence ID" value="KAK7696010.1"/>
    <property type="molecule type" value="Genomic_DNA"/>
</dbReference>
<gene>
    <name evidence="1" type="ORF">QCA50_000650</name>
</gene>
<dbReference type="AlphaFoldDB" id="A0AAW0GZZ6"/>
<sequence length="312" mass="31403">METSNYFCDDPVVDDDEPNENALLFELEVLEGGGKPKAAGVGALVLLLPAVVDDGAPNDVAPNADVVFGAPKGAEGADVCAVDEGALKPNAEADGVEPLVFEPNAGWPNTLLEDGPVVLPNAEPDPFVLGALPEEVDVGANADAVDVDADDVPKPVNFEEDAAVLPNPLNADPPAGVLEEPPLEGPNVNLAGAASFFLSAFAVAPKAELPALGLKPKENLGAVVPFGSSFFSVLLAGVLPNALPPKIGVLDEVLESEVPVVELVEVAGWVLKPNSEGVGLGASVGAGVVVDGLVIPKLNFSGAVAGADEAGG</sequence>
<reference evidence="1 2" key="1">
    <citation type="submission" date="2022-09" db="EMBL/GenBank/DDBJ databases">
        <authorList>
            <person name="Palmer J.M."/>
        </authorList>
    </citation>
    <scope>NUCLEOTIDE SEQUENCE [LARGE SCALE GENOMIC DNA]</scope>
    <source>
        <strain evidence="1 2">DSM 7382</strain>
    </source>
</reference>
<protein>
    <submittedName>
        <fullName evidence="1">Uncharacterized protein</fullName>
    </submittedName>
</protein>
<proteinExistence type="predicted"/>
<accession>A0AAW0GZZ6</accession>
<keyword evidence="2" id="KW-1185">Reference proteome</keyword>
<evidence type="ECO:0000313" key="2">
    <source>
        <dbReference type="Proteomes" id="UP001385951"/>
    </source>
</evidence>
<dbReference type="Proteomes" id="UP001385951">
    <property type="component" value="Unassembled WGS sequence"/>
</dbReference>
<comment type="caution">
    <text evidence="1">The sequence shown here is derived from an EMBL/GenBank/DDBJ whole genome shotgun (WGS) entry which is preliminary data.</text>
</comment>
<name>A0AAW0GZZ6_9APHY</name>
<organism evidence="1 2">
    <name type="scientific">Cerrena zonata</name>
    <dbReference type="NCBI Taxonomy" id="2478898"/>
    <lineage>
        <taxon>Eukaryota</taxon>
        <taxon>Fungi</taxon>
        <taxon>Dikarya</taxon>
        <taxon>Basidiomycota</taxon>
        <taxon>Agaricomycotina</taxon>
        <taxon>Agaricomycetes</taxon>
        <taxon>Polyporales</taxon>
        <taxon>Cerrenaceae</taxon>
        <taxon>Cerrena</taxon>
    </lineage>
</organism>
<evidence type="ECO:0000313" key="1">
    <source>
        <dbReference type="EMBL" id="KAK7696010.1"/>
    </source>
</evidence>